<dbReference type="Proteomes" id="UP001519460">
    <property type="component" value="Unassembled WGS sequence"/>
</dbReference>
<sequence>MLSCDYGAELMEAITAIETQLQELTAPAPPEPVSSDLAVRLAPGGFVQVTIGGQDGYLCAPSQDYGPVLGNFLEAMCVVQLSPEALTWDVPAMNEPLPDPPAFDKYYSLEECTATTGQDLADYSSCVKEVSTGCTVGVRTTCD</sequence>
<protein>
    <submittedName>
        <fullName evidence="1">Uncharacterized protein</fullName>
    </submittedName>
</protein>
<name>A0ABD0KJK5_9CAEN</name>
<reference evidence="1 2" key="1">
    <citation type="journal article" date="2023" name="Sci. Data">
        <title>Genome assembly of the Korean intertidal mud-creeper Batillaria attramentaria.</title>
        <authorList>
            <person name="Patra A.K."/>
            <person name="Ho P.T."/>
            <person name="Jun S."/>
            <person name="Lee S.J."/>
            <person name="Kim Y."/>
            <person name="Won Y.J."/>
        </authorList>
    </citation>
    <scope>NUCLEOTIDE SEQUENCE [LARGE SCALE GENOMIC DNA]</scope>
    <source>
        <strain evidence="1">Wonlab-2016</strain>
    </source>
</reference>
<organism evidence="1 2">
    <name type="scientific">Batillaria attramentaria</name>
    <dbReference type="NCBI Taxonomy" id="370345"/>
    <lineage>
        <taxon>Eukaryota</taxon>
        <taxon>Metazoa</taxon>
        <taxon>Spiralia</taxon>
        <taxon>Lophotrochozoa</taxon>
        <taxon>Mollusca</taxon>
        <taxon>Gastropoda</taxon>
        <taxon>Caenogastropoda</taxon>
        <taxon>Sorbeoconcha</taxon>
        <taxon>Cerithioidea</taxon>
        <taxon>Batillariidae</taxon>
        <taxon>Batillaria</taxon>
    </lineage>
</organism>
<accession>A0ABD0KJK5</accession>
<keyword evidence="2" id="KW-1185">Reference proteome</keyword>
<dbReference type="AlphaFoldDB" id="A0ABD0KJK5"/>
<proteinExistence type="predicted"/>
<comment type="caution">
    <text evidence="1">The sequence shown here is derived from an EMBL/GenBank/DDBJ whole genome shotgun (WGS) entry which is preliminary data.</text>
</comment>
<gene>
    <name evidence="1" type="ORF">BaRGS_00021572</name>
</gene>
<evidence type="ECO:0000313" key="2">
    <source>
        <dbReference type="Proteomes" id="UP001519460"/>
    </source>
</evidence>
<dbReference type="EMBL" id="JACVVK020000168">
    <property type="protein sequence ID" value="KAK7487220.1"/>
    <property type="molecule type" value="Genomic_DNA"/>
</dbReference>
<evidence type="ECO:0000313" key="1">
    <source>
        <dbReference type="EMBL" id="KAK7487220.1"/>
    </source>
</evidence>